<feature type="signal peptide" evidence="1">
    <location>
        <begin position="1"/>
        <end position="20"/>
    </location>
</feature>
<feature type="chain" id="PRO_5024290705" evidence="1">
    <location>
        <begin position="21"/>
        <end position="268"/>
    </location>
</feature>
<gene>
    <name evidence="2" type="ORF">F0145_25575</name>
</gene>
<dbReference type="RefSeq" id="WP_150093453.1">
    <property type="nucleotide sequence ID" value="NZ_VWSF01000039.1"/>
</dbReference>
<reference evidence="2 3" key="1">
    <citation type="submission" date="2019-09" db="EMBL/GenBank/DDBJ databases">
        <title>Genome sequence and assembly of Adhaeribacter sp.</title>
        <authorList>
            <person name="Chhetri G."/>
        </authorList>
    </citation>
    <scope>NUCLEOTIDE SEQUENCE [LARGE SCALE GENOMIC DNA]</scope>
    <source>
        <strain evidence="2 3">DK36</strain>
    </source>
</reference>
<evidence type="ECO:0000313" key="3">
    <source>
        <dbReference type="Proteomes" id="UP000323426"/>
    </source>
</evidence>
<dbReference type="EMBL" id="VWSF01000039">
    <property type="protein sequence ID" value="KAA5538838.1"/>
    <property type="molecule type" value="Genomic_DNA"/>
</dbReference>
<dbReference type="AlphaFoldDB" id="A0A5M6CUA2"/>
<evidence type="ECO:0000256" key="1">
    <source>
        <dbReference type="SAM" id="SignalP"/>
    </source>
</evidence>
<comment type="caution">
    <text evidence="2">The sequence shown here is derived from an EMBL/GenBank/DDBJ whole genome shotgun (WGS) entry which is preliminary data.</text>
</comment>
<accession>A0A5M6CUA2</accession>
<sequence>MKKLVAVCLVFLYGPIYSFAQNGNLPELESDRPTRSQGAAVVPMGTLQIESGLELLKAHDEFGDQKEYLDPTTLIRIGILKNAELRLNADLKKERAHVLSNPGSGNTPEEVKQGFSDIMVGTKVKLFGGKGAIPQVSILGSVTLPFGNKSFRPPHVAPEGRVLFSNKFSEKFEVQYNVGYRKHRDHEAYGGEALYAVTGNLKLTDKFIWFAEVFGQKPKAEEAEHGIDTGLEFKLLPNLQLDIIGAIGLNEQAPDYIVGGGISWRIPR</sequence>
<dbReference type="InterPro" id="IPR025737">
    <property type="entry name" value="FApF"/>
</dbReference>
<keyword evidence="3" id="KW-1185">Reference proteome</keyword>
<evidence type="ECO:0000313" key="2">
    <source>
        <dbReference type="EMBL" id="KAA5538838.1"/>
    </source>
</evidence>
<dbReference type="Pfam" id="PF13557">
    <property type="entry name" value="Phenol_MetA_deg"/>
    <property type="match status" value="1"/>
</dbReference>
<dbReference type="Proteomes" id="UP000323426">
    <property type="component" value="Unassembled WGS sequence"/>
</dbReference>
<keyword evidence="1" id="KW-0732">Signal</keyword>
<name>A0A5M6CUA2_9BACT</name>
<proteinExistence type="predicted"/>
<protein>
    <submittedName>
        <fullName evidence="2">Transporter</fullName>
    </submittedName>
</protein>
<organism evidence="2 3">
    <name type="scientific">Adhaeribacter rhizoryzae</name>
    <dbReference type="NCBI Taxonomy" id="2607907"/>
    <lineage>
        <taxon>Bacteria</taxon>
        <taxon>Pseudomonadati</taxon>
        <taxon>Bacteroidota</taxon>
        <taxon>Cytophagia</taxon>
        <taxon>Cytophagales</taxon>
        <taxon>Hymenobacteraceae</taxon>
        <taxon>Adhaeribacter</taxon>
    </lineage>
</organism>